<evidence type="ECO:0000259" key="1">
    <source>
        <dbReference type="PROSITE" id="PS51819"/>
    </source>
</evidence>
<proteinExistence type="predicted"/>
<dbReference type="AlphaFoldDB" id="A0A4R0KA97"/>
<dbReference type="InterPro" id="IPR029068">
    <property type="entry name" value="Glyas_Bleomycin-R_OHBP_Dase"/>
</dbReference>
<dbReference type="InterPro" id="IPR037523">
    <property type="entry name" value="VOC_core"/>
</dbReference>
<dbReference type="CDD" id="cd06587">
    <property type="entry name" value="VOC"/>
    <property type="match status" value="1"/>
</dbReference>
<organism evidence="2 3">
    <name type="scientific">Kribbella pittospori</name>
    <dbReference type="NCBI Taxonomy" id="722689"/>
    <lineage>
        <taxon>Bacteria</taxon>
        <taxon>Bacillati</taxon>
        <taxon>Actinomycetota</taxon>
        <taxon>Actinomycetes</taxon>
        <taxon>Propionibacteriales</taxon>
        <taxon>Kribbellaceae</taxon>
        <taxon>Kribbella</taxon>
    </lineage>
</organism>
<dbReference type="PROSITE" id="PS51819">
    <property type="entry name" value="VOC"/>
    <property type="match status" value="1"/>
</dbReference>
<dbReference type="RefSeq" id="WP_131364590.1">
    <property type="nucleotide sequence ID" value="NZ_SJKB01000017.1"/>
</dbReference>
<name>A0A4R0KA97_9ACTN</name>
<comment type="caution">
    <text evidence="2">The sequence shown here is derived from an EMBL/GenBank/DDBJ whole genome shotgun (WGS) entry which is preliminary data.</text>
</comment>
<dbReference type="EMBL" id="SJKB01000017">
    <property type="protein sequence ID" value="TCC54888.1"/>
    <property type="molecule type" value="Genomic_DNA"/>
</dbReference>
<keyword evidence="3" id="KW-1185">Reference proteome</keyword>
<reference evidence="2 3" key="1">
    <citation type="submission" date="2019-02" db="EMBL/GenBank/DDBJ databases">
        <title>Kribbella capetownensis sp. nov. and Kribbella speibonae sp. nov., isolated from soil.</title>
        <authorList>
            <person name="Curtis S.M."/>
            <person name="Norton I."/>
            <person name="Everest G.J."/>
            <person name="Meyers P.R."/>
        </authorList>
    </citation>
    <scope>NUCLEOTIDE SEQUENCE [LARGE SCALE GENOMIC DNA]</scope>
    <source>
        <strain evidence="2 3">NRRL B-24813</strain>
    </source>
</reference>
<dbReference type="SUPFAM" id="SSF54593">
    <property type="entry name" value="Glyoxalase/Bleomycin resistance protein/Dihydroxybiphenyl dioxygenase"/>
    <property type="match status" value="1"/>
</dbReference>
<dbReference type="Pfam" id="PF00903">
    <property type="entry name" value="Glyoxalase"/>
    <property type="match status" value="1"/>
</dbReference>
<gene>
    <name evidence="2" type="ORF">E0H73_37435</name>
</gene>
<dbReference type="OrthoDB" id="2453533at2"/>
<evidence type="ECO:0000313" key="3">
    <source>
        <dbReference type="Proteomes" id="UP000291144"/>
    </source>
</evidence>
<sequence length="125" mass="13896">MSGIEYDGRAVCALDVVDLERSLRWYEQALGFEVVHRLDAWGWAELSTPLPGISIGIGQVEDPKTDGGVVVTFGVRDIDKAREHLESHGTRFDGETRLVADEVRLATFYDPDGNTFMLSERVVQA</sequence>
<protein>
    <submittedName>
        <fullName evidence="2">VOC family protein</fullName>
    </submittedName>
</protein>
<dbReference type="Gene3D" id="3.10.180.10">
    <property type="entry name" value="2,3-Dihydroxybiphenyl 1,2-Dioxygenase, domain 1"/>
    <property type="match status" value="1"/>
</dbReference>
<feature type="domain" description="VOC" evidence="1">
    <location>
        <begin position="8"/>
        <end position="121"/>
    </location>
</feature>
<dbReference type="Proteomes" id="UP000291144">
    <property type="component" value="Unassembled WGS sequence"/>
</dbReference>
<dbReference type="InterPro" id="IPR004360">
    <property type="entry name" value="Glyas_Fos-R_dOase_dom"/>
</dbReference>
<evidence type="ECO:0000313" key="2">
    <source>
        <dbReference type="EMBL" id="TCC54888.1"/>
    </source>
</evidence>
<accession>A0A4R0KA97</accession>